<accession>A0ACC2ISU2</accession>
<protein>
    <submittedName>
        <fullName evidence="1">Uncharacterized protein</fullName>
    </submittedName>
</protein>
<evidence type="ECO:0000313" key="1">
    <source>
        <dbReference type="EMBL" id="KAJ8118295.1"/>
    </source>
</evidence>
<dbReference type="EMBL" id="JAPHNI010000023">
    <property type="protein sequence ID" value="KAJ8118295.1"/>
    <property type="molecule type" value="Genomic_DNA"/>
</dbReference>
<comment type="caution">
    <text evidence="1">The sequence shown here is derived from an EMBL/GenBank/DDBJ whole genome shotgun (WGS) entry which is preliminary data.</text>
</comment>
<gene>
    <name evidence="1" type="ORF">OPT61_g700</name>
</gene>
<keyword evidence="2" id="KW-1185">Reference proteome</keyword>
<name>A0ACC2ISU2_9PLEO</name>
<evidence type="ECO:0000313" key="2">
    <source>
        <dbReference type="Proteomes" id="UP001153331"/>
    </source>
</evidence>
<proteinExistence type="predicted"/>
<dbReference type="Proteomes" id="UP001153331">
    <property type="component" value="Unassembled WGS sequence"/>
</dbReference>
<organism evidence="1 2">
    <name type="scientific">Boeremia exigua</name>
    <dbReference type="NCBI Taxonomy" id="749465"/>
    <lineage>
        <taxon>Eukaryota</taxon>
        <taxon>Fungi</taxon>
        <taxon>Dikarya</taxon>
        <taxon>Ascomycota</taxon>
        <taxon>Pezizomycotina</taxon>
        <taxon>Dothideomycetes</taxon>
        <taxon>Pleosporomycetidae</taxon>
        <taxon>Pleosporales</taxon>
        <taxon>Pleosporineae</taxon>
        <taxon>Didymellaceae</taxon>
        <taxon>Boeremia</taxon>
    </lineage>
</organism>
<reference evidence="1" key="1">
    <citation type="submission" date="2022-11" db="EMBL/GenBank/DDBJ databases">
        <title>Genome Sequence of Boeremia exigua.</title>
        <authorList>
            <person name="Buettner E."/>
        </authorList>
    </citation>
    <scope>NUCLEOTIDE SEQUENCE</scope>
    <source>
        <strain evidence="1">CU02</strain>
    </source>
</reference>
<sequence length="295" mass="32380">MRKATSGWTAPVLVGMETVDRRHNDPANWTCPRQPEQYATPYSQAPSLAHQSRPHVRHHGVQPISPPHASPHPAQDNREPAGTASPDGSPPFPIVSHAHNSLVTWNYSRLLAILRTTTRYHSPPSTSPPDCSPLFVPSTEVVACFFFTVVLRFFFICGRAMLLAALRLLEQSLPLRRSTSLSVTCIHASSNPAIFHNTHSTGDEQKTIYSRGKTRVNEDGGPYSQLLEPSRRLPQLGSDHSQKYMSANHQRCCYSIPTSFVQMDVTGPTRAEQGGQSCTQGQGGGQPDAYPSSMS</sequence>